<gene>
    <name evidence="2" type="ORF">SAMN04488063_3106</name>
</gene>
<dbReference type="STRING" id="553467.SAMN04488063_3106"/>
<dbReference type="OrthoDB" id="7442at2157"/>
<dbReference type="PRINTS" id="PR00080">
    <property type="entry name" value="SDRFAMILY"/>
</dbReference>
<dbReference type="PANTHER" id="PTHR43943">
    <property type="entry name" value="DEHYDROGENASE/REDUCTASE (SDR FAMILY) MEMBER 4"/>
    <property type="match status" value="1"/>
</dbReference>
<dbReference type="Proteomes" id="UP000198876">
    <property type="component" value="Unassembled WGS sequence"/>
</dbReference>
<evidence type="ECO:0000256" key="1">
    <source>
        <dbReference type="ARBA" id="ARBA00006484"/>
    </source>
</evidence>
<dbReference type="AlphaFoldDB" id="A0A1I2V7S3"/>
<dbReference type="PANTHER" id="PTHR43943:SF2">
    <property type="entry name" value="DEHYDROGENASE_REDUCTASE 4"/>
    <property type="match status" value="1"/>
</dbReference>
<organism evidence="2 3">
    <name type="scientific">Halopelagius inordinatus</name>
    <dbReference type="NCBI Taxonomy" id="553467"/>
    <lineage>
        <taxon>Archaea</taxon>
        <taxon>Methanobacteriati</taxon>
        <taxon>Methanobacteriota</taxon>
        <taxon>Stenosarchaea group</taxon>
        <taxon>Halobacteria</taxon>
        <taxon>Halobacteriales</taxon>
        <taxon>Haloferacaceae</taxon>
    </lineage>
</organism>
<dbReference type="Gene3D" id="3.40.50.720">
    <property type="entry name" value="NAD(P)-binding Rossmann-like Domain"/>
    <property type="match status" value="1"/>
</dbReference>
<dbReference type="PRINTS" id="PR00081">
    <property type="entry name" value="GDHRDH"/>
</dbReference>
<proteinExistence type="inferred from homology"/>
<reference evidence="3" key="1">
    <citation type="submission" date="2016-10" db="EMBL/GenBank/DDBJ databases">
        <authorList>
            <person name="Varghese N."/>
            <person name="Submissions S."/>
        </authorList>
    </citation>
    <scope>NUCLEOTIDE SEQUENCE [LARGE SCALE GENOMIC DNA]</scope>
    <source>
        <strain evidence="3">CGMCC 1.7739</strain>
    </source>
</reference>
<comment type="similarity">
    <text evidence="1">Belongs to the short-chain dehydrogenases/reductases (SDR) family.</text>
</comment>
<dbReference type="FunFam" id="3.40.50.720:FF:000084">
    <property type="entry name" value="Short-chain dehydrogenase reductase"/>
    <property type="match status" value="1"/>
</dbReference>
<evidence type="ECO:0000313" key="2">
    <source>
        <dbReference type="EMBL" id="SFG85425.1"/>
    </source>
</evidence>
<keyword evidence="3" id="KW-1185">Reference proteome</keyword>
<dbReference type="CDD" id="cd05233">
    <property type="entry name" value="SDR_c"/>
    <property type="match status" value="1"/>
</dbReference>
<dbReference type="SUPFAM" id="SSF51735">
    <property type="entry name" value="NAD(P)-binding Rossmann-fold domains"/>
    <property type="match status" value="1"/>
</dbReference>
<protein>
    <submittedName>
        <fullName evidence="2">3-oxoacyl-[acyl-carrier protein] reductase</fullName>
    </submittedName>
</protein>
<dbReference type="NCBIfam" id="NF005559">
    <property type="entry name" value="PRK07231.1"/>
    <property type="match status" value="1"/>
</dbReference>
<dbReference type="Pfam" id="PF13561">
    <property type="entry name" value="adh_short_C2"/>
    <property type="match status" value="1"/>
</dbReference>
<evidence type="ECO:0000313" key="3">
    <source>
        <dbReference type="Proteomes" id="UP000198876"/>
    </source>
</evidence>
<dbReference type="InterPro" id="IPR002347">
    <property type="entry name" value="SDR_fam"/>
</dbReference>
<dbReference type="InterPro" id="IPR036291">
    <property type="entry name" value="NAD(P)-bd_dom_sf"/>
</dbReference>
<accession>A0A1I2V7S3</accession>
<dbReference type="EMBL" id="FOOQ01000005">
    <property type="protein sequence ID" value="SFG85425.1"/>
    <property type="molecule type" value="Genomic_DNA"/>
</dbReference>
<name>A0A1I2V7S3_9EURY</name>
<dbReference type="RefSeq" id="WP_092893478.1">
    <property type="nucleotide sequence ID" value="NZ_FOOQ01000005.1"/>
</dbReference>
<sequence>MVGHAEYDYSGESAIVTGSTKGIGRGIAEGLADAGANVVVNSPTEAEVTAVAEELDDCGEGDVVGIAADVGDPAAVERLVERAVDAFDEIDLLVNNAAVWPREESLVDASLDAWDDTMDVNVRAQYYASKLVASHMIDHGIEGCIVNHTSQAGDRRTGPFGFYGISKTSINGLTWRMAQELAEHGIRMNAVSTDVTETAQTRYEAEMEAEETPDKTADDVLRERGEKRPLGRIGHPSDLADAVLFLASDRASYVVGDVLRVSGGGNLE</sequence>